<dbReference type="AlphaFoldDB" id="A0A387BMW9"/>
<keyword evidence="4 6" id="KW-1133">Transmembrane helix</keyword>
<evidence type="ECO:0000256" key="5">
    <source>
        <dbReference type="ARBA" id="ARBA00023136"/>
    </source>
</evidence>
<evidence type="ECO:0000256" key="6">
    <source>
        <dbReference type="SAM" id="Phobius"/>
    </source>
</evidence>
<feature type="transmembrane region" description="Helical" evidence="6">
    <location>
        <begin position="20"/>
        <end position="39"/>
    </location>
</feature>
<organism evidence="8 9">
    <name type="scientific">Gryllotalpicola protaetiae</name>
    <dbReference type="NCBI Taxonomy" id="2419771"/>
    <lineage>
        <taxon>Bacteria</taxon>
        <taxon>Bacillati</taxon>
        <taxon>Actinomycetota</taxon>
        <taxon>Actinomycetes</taxon>
        <taxon>Micrococcales</taxon>
        <taxon>Microbacteriaceae</taxon>
        <taxon>Gryllotalpicola</taxon>
    </lineage>
</organism>
<sequence>MSRPKRKFSELSTPAKVGVVAAGVGQVTLAVLAFTDLAGRPKEEINGPKPAWIPVILVNWFGPITYFLFGRKN</sequence>
<dbReference type="EMBL" id="CP032624">
    <property type="protein sequence ID" value="AYG05163.1"/>
    <property type="molecule type" value="Genomic_DNA"/>
</dbReference>
<accession>A0A387BMW9</accession>
<keyword evidence="5 6" id="KW-0472">Membrane</keyword>
<evidence type="ECO:0000256" key="2">
    <source>
        <dbReference type="ARBA" id="ARBA00022475"/>
    </source>
</evidence>
<keyword evidence="2" id="KW-1003">Cell membrane</keyword>
<proteinExistence type="predicted"/>
<evidence type="ECO:0000256" key="1">
    <source>
        <dbReference type="ARBA" id="ARBA00004651"/>
    </source>
</evidence>
<evidence type="ECO:0000256" key="4">
    <source>
        <dbReference type="ARBA" id="ARBA00022989"/>
    </source>
</evidence>
<dbReference type="GO" id="GO:0005886">
    <property type="term" value="C:plasma membrane"/>
    <property type="evidence" value="ECO:0007669"/>
    <property type="project" value="UniProtKB-SubCell"/>
</dbReference>
<evidence type="ECO:0000313" key="9">
    <source>
        <dbReference type="Proteomes" id="UP000275069"/>
    </source>
</evidence>
<evidence type="ECO:0000256" key="3">
    <source>
        <dbReference type="ARBA" id="ARBA00022692"/>
    </source>
</evidence>
<name>A0A387BMW9_9MICO</name>
<dbReference type="Pfam" id="PF13396">
    <property type="entry name" value="PLDc_N"/>
    <property type="match status" value="1"/>
</dbReference>
<evidence type="ECO:0000259" key="7">
    <source>
        <dbReference type="Pfam" id="PF13396"/>
    </source>
</evidence>
<protein>
    <submittedName>
        <fullName evidence="8">PLDc_N domain-containing protein</fullName>
    </submittedName>
</protein>
<feature type="domain" description="Cardiolipin synthase N-terminal" evidence="7">
    <location>
        <begin position="29"/>
        <end position="71"/>
    </location>
</feature>
<comment type="subcellular location">
    <subcellularLocation>
        <location evidence="1">Cell membrane</location>
        <topology evidence="1">Multi-pass membrane protein</topology>
    </subcellularLocation>
</comment>
<evidence type="ECO:0000313" key="8">
    <source>
        <dbReference type="EMBL" id="AYG05163.1"/>
    </source>
</evidence>
<dbReference type="RefSeq" id="WP_120790691.1">
    <property type="nucleotide sequence ID" value="NZ_CP032624.1"/>
</dbReference>
<keyword evidence="9" id="KW-1185">Reference proteome</keyword>
<feature type="transmembrane region" description="Helical" evidence="6">
    <location>
        <begin position="51"/>
        <end position="69"/>
    </location>
</feature>
<dbReference type="OrthoDB" id="5125307at2"/>
<keyword evidence="3 6" id="KW-0812">Transmembrane</keyword>
<gene>
    <name evidence="8" type="ORF">D7I44_17710</name>
</gene>
<reference evidence="8 9" key="1">
    <citation type="submission" date="2018-09" db="EMBL/GenBank/DDBJ databases">
        <title>Genome sequencing of strain 2DFW10M-5.</title>
        <authorList>
            <person name="Heo J."/>
            <person name="Kim S.-J."/>
            <person name="Kwon S.-W."/>
        </authorList>
    </citation>
    <scope>NUCLEOTIDE SEQUENCE [LARGE SCALE GENOMIC DNA]</scope>
    <source>
        <strain evidence="8 9">2DFW10M-5</strain>
    </source>
</reference>
<dbReference type="Proteomes" id="UP000275069">
    <property type="component" value="Chromosome"/>
</dbReference>
<dbReference type="InterPro" id="IPR027379">
    <property type="entry name" value="CLS_N"/>
</dbReference>
<dbReference type="KEGG" id="gry:D7I44_17710"/>